<dbReference type="Proteomes" id="UP000711178">
    <property type="component" value="Unassembled WGS sequence"/>
</dbReference>
<feature type="chain" id="PRO_5046739896" description="Lipoprotein" evidence="1">
    <location>
        <begin position="23"/>
        <end position="144"/>
    </location>
</feature>
<keyword evidence="3" id="KW-1185">Reference proteome</keyword>
<protein>
    <recommendedName>
        <fullName evidence="4">Lipoprotein</fullName>
    </recommendedName>
</protein>
<evidence type="ECO:0000256" key="1">
    <source>
        <dbReference type="SAM" id="SignalP"/>
    </source>
</evidence>
<dbReference type="EMBL" id="JAHDTB010000012">
    <property type="protein sequence ID" value="MBW8288776.1"/>
    <property type="molecule type" value="Genomic_DNA"/>
</dbReference>
<evidence type="ECO:0008006" key="4">
    <source>
        <dbReference type="Google" id="ProtNLM"/>
    </source>
</evidence>
<organism evidence="2 3">
    <name type="scientific">Chromobacterium subtsugae</name>
    <dbReference type="NCBI Taxonomy" id="251747"/>
    <lineage>
        <taxon>Bacteria</taxon>
        <taxon>Pseudomonadati</taxon>
        <taxon>Pseudomonadota</taxon>
        <taxon>Betaproteobacteria</taxon>
        <taxon>Neisseriales</taxon>
        <taxon>Chromobacteriaceae</taxon>
        <taxon>Chromobacterium</taxon>
    </lineage>
</organism>
<evidence type="ECO:0000313" key="3">
    <source>
        <dbReference type="Proteomes" id="UP000711178"/>
    </source>
</evidence>
<proteinExistence type="predicted"/>
<reference evidence="2 3" key="1">
    <citation type="submission" date="2021-05" db="EMBL/GenBank/DDBJ databases">
        <title>Draft Whole Genome Sequencing Of Biosensor Chromobacterium violaceum Strain CV026 Reveals A Regulatory RNA In Chromobacterium violaceum Phenotype Regulatory Network.</title>
        <authorList>
            <person name="Hong K.W."/>
            <person name="Chan K.G."/>
            <person name="Chang C.-Y."/>
        </authorList>
    </citation>
    <scope>NUCLEOTIDE SEQUENCE [LARGE SCALE GENOMIC DNA]</scope>
    <source>
        <strain evidence="2 3">ATCC 31532</strain>
    </source>
</reference>
<accession>A0ABS7FFL4</accession>
<dbReference type="RefSeq" id="WP_043576892.1">
    <property type="nucleotide sequence ID" value="NZ_CP142381.1"/>
</dbReference>
<gene>
    <name evidence="2" type="ORF">KIF53_14160</name>
</gene>
<keyword evidence="1" id="KW-0732">Signal</keyword>
<feature type="signal peptide" evidence="1">
    <location>
        <begin position="1"/>
        <end position="22"/>
    </location>
</feature>
<sequence>MKKQLAIALTVGSLLLCQSALARREPLEQPQRVTLTAPNGDVGKTKAAIIRAASGLQWNVVADQPGKLTFKHVKGNIVLVLDVSYDATGYQVRYASSENLSYQETETGARVHPTVNRWMDNLVRHIGGDRTDGDDDDKPASAAE</sequence>
<name>A0ABS7FFL4_9NEIS</name>
<comment type="caution">
    <text evidence="2">The sequence shown here is derived from an EMBL/GenBank/DDBJ whole genome shotgun (WGS) entry which is preliminary data.</text>
</comment>
<evidence type="ECO:0000313" key="2">
    <source>
        <dbReference type="EMBL" id="MBW8288776.1"/>
    </source>
</evidence>
<dbReference type="GeneID" id="89684223"/>